<dbReference type="EMBL" id="QWIU01000001">
    <property type="protein sequence ID" value="RNA64014.1"/>
    <property type="molecule type" value="Genomic_DNA"/>
</dbReference>
<proteinExistence type="predicted"/>
<dbReference type="RefSeq" id="WP_122634769.1">
    <property type="nucleotide sequence ID" value="NZ_QWIU01000001.1"/>
</dbReference>
<dbReference type="OrthoDB" id="6402279at2"/>
<dbReference type="AlphaFoldDB" id="A0A3M7TLG0"/>
<organism evidence="1 2">
    <name type="scientific">Chryseobacterium nematophagum</name>
    <dbReference type="NCBI Taxonomy" id="2305228"/>
    <lineage>
        <taxon>Bacteria</taxon>
        <taxon>Pseudomonadati</taxon>
        <taxon>Bacteroidota</taxon>
        <taxon>Flavobacteriia</taxon>
        <taxon>Flavobacteriales</taxon>
        <taxon>Weeksellaceae</taxon>
        <taxon>Chryseobacterium group</taxon>
        <taxon>Chryseobacterium</taxon>
    </lineage>
</organism>
<reference evidence="1 2" key="1">
    <citation type="submission" date="2018-08" db="EMBL/GenBank/DDBJ databases">
        <title>Chryseobacterium nematophagum: a novel matrix digesting pathogen of nematodes.</title>
        <authorList>
            <person name="Page A."/>
            <person name="Roberts M."/>
            <person name="Felix M.-A."/>
            <person name="Weir W."/>
        </authorList>
    </citation>
    <scope>NUCLEOTIDE SEQUENCE [LARGE SCALE GENOMIC DNA]</scope>
    <source>
        <strain evidence="1 2">JUb129</strain>
    </source>
</reference>
<comment type="caution">
    <text evidence="1">The sequence shown here is derived from an EMBL/GenBank/DDBJ whole genome shotgun (WGS) entry which is preliminary data.</text>
</comment>
<evidence type="ECO:0008006" key="3">
    <source>
        <dbReference type="Google" id="ProtNLM"/>
    </source>
</evidence>
<dbReference type="Proteomes" id="UP000278775">
    <property type="component" value="Unassembled WGS sequence"/>
</dbReference>
<evidence type="ECO:0000313" key="1">
    <source>
        <dbReference type="EMBL" id="RNA64014.1"/>
    </source>
</evidence>
<accession>A0A3M7TLG0</accession>
<evidence type="ECO:0000313" key="2">
    <source>
        <dbReference type="Proteomes" id="UP000278775"/>
    </source>
</evidence>
<name>A0A3M7TLG0_9FLAO</name>
<protein>
    <recommendedName>
        <fullName evidence="3">HNH endonuclease</fullName>
    </recommendedName>
</protein>
<sequence>MNLNVNKICVFCGRKPTNKNKEHILPQWLIKLTGDPNRIVNLGFRNDEIIKFSWKNLTAPSCTKCNDRYSTFEEEVKIIIEKITSKELITGNEIIKILNWLDKVRIGLWLNYYFLEKNKACINPRLCIDERIENKDRFLQIHFFGSKTENKGLNAFGVDTFLFQFSPSFFALKINNVLLINGSSDFIISENCGFPYPKKIKSMKNGELFLSDWVYNKVTKMGICGMDLNKAVLTVYQPIQTGNKSSFFKDNDPYLILNCLDFENKVGNIFRVENNILKSINSLDKSLDYERVTGNDSKHIFEIVSQIYNLQIKAIERVNFKPENLFSEAIEVNKQYIDFCYECIKH</sequence>
<gene>
    <name evidence="1" type="ORF">D1631_00485</name>
</gene>